<dbReference type="EMBL" id="JANPWB010000002">
    <property type="protein sequence ID" value="KAJ1208983.1"/>
    <property type="molecule type" value="Genomic_DNA"/>
</dbReference>
<proteinExistence type="predicted"/>
<keyword evidence="3" id="KW-1185">Reference proteome</keyword>
<sequence>MDFALHSHMLFPVGGCVMPYSTQKIIGVGDQPVTLCERPRWLELVQHYDQPQKTLDLTQTVIPHCVTPERPGLKSNCGAVRARRVKRQLRPEPRIGTEASSSLFLLPADDRAPEARIDPPPGSRAAKQTCGPPGTCATAGAWEWLESSGLSSGGVPERAGPTPRAKRSRNRRDRRRNTTHAGLSKCAPDLEQLIQERRKAIHTAAAMDASPPGSGSDTELSQSANDHPLTPDRLSESGLTGGPPVTPVTAGELF</sequence>
<feature type="compositionally biased region" description="Polar residues" evidence="1">
    <location>
        <begin position="213"/>
        <end position="225"/>
    </location>
</feature>
<feature type="compositionally biased region" description="Basic residues" evidence="1">
    <location>
        <begin position="164"/>
        <end position="178"/>
    </location>
</feature>
<evidence type="ECO:0000313" key="2">
    <source>
        <dbReference type="EMBL" id="KAJ1208983.1"/>
    </source>
</evidence>
<evidence type="ECO:0000256" key="1">
    <source>
        <dbReference type="SAM" id="MobiDB-lite"/>
    </source>
</evidence>
<accession>A0AAV7W4U0</accession>
<evidence type="ECO:0000313" key="3">
    <source>
        <dbReference type="Proteomes" id="UP001066276"/>
    </source>
</evidence>
<feature type="region of interest" description="Disordered" evidence="1">
    <location>
        <begin position="103"/>
        <end position="133"/>
    </location>
</feature>
<dbReference type="Proteomes" id="UP001066276">
    <property type="component" value="Chromosome 1_2"/>
</dbReference>
<comment type="caution">
    <text evidence="2">The sequence shown here is derived from an EMBL/GenBank/DDBJ whole genome shotgun (WGS) entry which is preliminary data.</text>
</comment>
<feature type="region of interest" description="Disordered" evidence="1">
    <location>
        <begin position="147"/>
        <end position="254"/>
    </location>
</feature>
<protein>
    <submittedName>
        <fullName evidence="2">Uncharacterized protein</fullName>
    </submittedName>
</protein>
<name>A0AAV7W4U0_PLEWA</name>
<dbReference type="AlphaFoldDB" id="A0AAV7W4U0"/>
<reference evidence="2" key="1">
    <citation type="journal article" date="2022" name="bioRxiv">
        <title>Sequencing and chromosome-scale assembly of the giantPleurodeles waltlgenome.</title>
        <authorList>
            <person name="Brown T."/>
            <person name="Elewa A."/>
            <person name="Iarovenko S."/>
            <person name="Subramanian E."/>
            <person name="Araus A.J."/>
            <person name="Petzold A."/>
            <person name="Susuki M."/>
            <person name="Suzuki K.-i.T."/>
            <person name="Hayashi T."/>
            <person name="Toyoda A."/>
            <person name="Oliveira C."/>
            <person name="Osipova E."/>
            <person name="Leigh N.D."/>
            <person name="Simon A."/>
            <person name="Yun M.H."/>
        </authorList>
    </citation>
    <scope>NUCLEOTIDE SEQUENCE</scope>
    <source>
        <strain evidence="2">20211129_DDA</strain>
        <tissue evidence="2">Liver</tissue>
    </source>
</reference>
<organism evidence="2 3">
    <name type="scientific">Pleurodeles waltl</name>
    <name type="common">Iberian ribbed newt</name>
    <dbReference type="NCBI Taxonomy" id="8319"/>
    <lineage>
        <taxon>Eukaryota</taxon>
        <taxon>Metazoa</taxon>
        <taxon>Chordata</taxon>
        <taxon>Craniata</taxon>
        <taxon>Vertebrata</taxon>
        <taxon>Euteleostomi</taxon>
        <taxon>Amphibia</taxon>
        <taxon>Batrachia</taxon>
        <taxon>Caudata</taxon>
        <taxon>Salamandroidea</taxon>
        <taxon>Salamandridae</taxon>
        <taxon>Pleurodelinae</taxon>
        <taxon>Pleurodeles</taxon>
    </lineage>
</organism>
<feature type="compositionally biased region" description="Basic and acidic residues" evidence="1">
    <location>
        <begin position="108"/>
        <end position="117"/>
    </location>
</feature>
<gene>
    <name evidence="2" type="ORF">NDU88_004362</name>
</gene>